<dbReference type="Proteomes" id="UP001175271">
    <property type="component" value="Unassembled WGS sequence"/>
</dbReference>
<keyword evidence="1" id="KW-1133">Transmembrane helix</keyword>
<evidence type="ECO:0000313" key="3">
    <source>
        <dbReference type="Proteomes" id="UP001175271"/>
    </source>
</evidence>
<accession>A0AA39HGM5</accession>
<proteinExistence type="predicted"/>
<evidence type="ECO:0000256" key="1">
    <source>
        <dbReference type="SAM" id="Phobius"/>
    </source>
</evidence>
<dbReference type="EMBL" id="JAUCMV010000004">
    <property type="protein sequence ID" value="KAK0405488.1"/>
    <property type="molecule type" value="Genomic_DNA"/>
</dbReference>
<keyword evidence="1" id="KW-0812">Transmembrane</keyword>
<dbReference type="AlphaFoldDB" id="A0AA39HGM5"/>
<dbReference type="PANTHER" id="PTHR22718:SF11">
    <property type="entry name" value="7TM GPCR SERPENTINE RECEPTOR CLASS X (SRX) DOMAIN-CONTAINING PROTEIN"/>
    <property type="match status" value="1"/>
</dbReference>
<dbReference type="Gene3D" id="1.20.1070.10">
    <property type="entry name" value="Rhodopsin 7-helix transmembrane proteins"/>
    <property type="match status" value="1"/>
</dbReference>
<sequence length="786" mass="90249">MVFTPAVDDTMLPPASVVTITGILYIVTSSILFLMNGVLFVTMFKNSEYHTATYRIIRCICLACMAQLFVFFVGGIMTLSDSLFDETLNKVFGGLLQSSWFLYVGLSLSLAFDRLLCFVVISPKKCSTISVLVLTAAWAVAIGYLAVFLVPGFGFGYCCNHQYIYWFYMNETGAEVLKKVEIALDFSILSVVLVFYCVVFSFLMKLRNNKSKSSATAQSFKMELRILLIAIVSFVYEATFLLWFFWGEHFLPDSYARHIITTMLWISECGVFAVSTIIINSSVRRRVNSMLTTVKTISILAMDHLPYELVDRLLHFLPLKDLKTIRKAATGNPELETWAVVAEDHLHQRFFLDIHIYIRYKDEGEIDDSDIDDSKKKEQNEKIQLCVKRKFVYEGSTELWDFKNWRYAWIQSICIDTSFDRCEDRTVTALEKVLRIISLPVASLERSLSSLEIKCIAPSVMDTGSKILHALRKTFNQLRIKNVWHTDSSISDHLKDYASEGTFLQTFYDDVLIDVDLVKALIDKWLRSDMYLSVALGQGLLKDFLDAYGTRDGLIRHPSRRCSLLIERKVIVECAHYNLKQAQSLIAHWRNGNGLLLGSFRVKGGFRNDFTKQKTILLETEDIWDSLVHEYCQLKAFHRGSFAIRHHFDTGSLCLRKNGRCLTLDVSYKIFNKVKFETIIDDWMKGDGKYVTIGHSRIEMEIEVERERFPESLSWVGNEEISRVFIAHPTENARLKLQRVHVTRRGSLYYPFTYGWNVILRLSIVGLDPEDVADWNLQLLFGSLGA</sequence>
<feature type="transmembrane region" description="Helical" evidence="1">
    <location>
        <begin position="182"/>
        <end position="203"/>
    </location>
</feature>
<feature type="transmembrane region" description="Helical" evidence="1">
    <location>
        <begin position="224"/>
        <end position="246"/>
    </location>
</feature>
<keyword evidence="1" id="KW-0472">Membrane</keyword>
<name>A0AA39HGM5_9BILA</name>
<feature type="transmembrane region" description="Helical" evidence="1">
    <location>
        <begin position="56"/>
        <end position="80"/>
    </location>
</feature>
<feature type="transmembrane region" description="Helical" evidence="1">
    <location>
        <begin position="128"/>
        <end position="147"/>
    </location>
</feature>
<gene>
    <name evidence="2" type="ORF">QR680_018021</name>
</gene>
<reference evidence="2" key="1">
    <citation type="submission" date="2023-06" db="EMBL/GenBank/DDBJ databases">
        <title>Genomic analysis of the entomopathogenic nematode Steinernema hermaphroditum.</title>
        <authorList>
            <person name="Schwarz E.M."/>
            <person name="Heppert J.K."/>
            <person name="Baniya A."/>
            <person name="Schwartz H.T."/>
            <person name="Tan C.-H."/>
            <person name="Antoshechkin I."/>
            <person name="Sternberg P.W."/>
            <person name="Goodrich-Blair H."/>
            <person name="Dillman A.R."/>
        </authorList>
    </citation>
    <scope>NUCLEOTIDE SEQUENCE</scope>
    <source>
        <strain evidence="2">PS9179</strain>
        <tissue evidence="2">Whole animal</tissue>
    </source>
</reference>
<organism evidence="2 3">
    <name type="scientific">Steinernema hermaphroditum</name>
    <dbReference type="NCBI Taxonomy" id="289476"/>
    <lineage>
        <taxon>Eukaryota</taxon>
        <taxon>Metazoa</taxon>
        <taxon>Ecdysozoa</taxon>
        <taxon>Nematoda</taxon>
        <taxon>Chromadorea</taxon>
        <taxon>Rhabditida</taxon>
        <taxon>Tylenchina</taxon>
        <taxon>Panagrolaimomorpha</taxon>
        <taxon>Strongyloidoidea</taxon>
        <taxon>Steinernematidae</taxon>
        <taxon>Steinernema</taxon>
    </lineage>
</organism>
<keyword evidence="3" id="KW-1185">Reference proteome</keyword>
<protein>
    <recommendedName>
        <fullName evidence="4">F-box domain-containing protein</fullName>
    </recommendedName>
</protein>
<evidence type="ECO:0008006" key="4">
    <source>
        <dbReference type="Google" id="ProtNLM"/>
    </source>
</evidence>
<dbReference type="SUPFAM" id="SSF81321">
    <property type="entry name" value="Family A G protein-coupled receptor-like"/>
    <property type="match status" value="1"/>
</dbReference>
<dbReference type="PANTHER" id="PTHR22718">
    <property type="entry name" value="SERPENTINE RECEPTOR, CLASS X"/>
    <property type="match status" value="1"/>
</dbReference>
<feature type="transmembrane region" description="Helical" evidence="1">
    <location>
        <begin position="20"/>
        <end position="44"/>
    </location>
</feature>
<evidence type="ECO:0000313" key="2">
    <source>
        <dbReference type="EMBL" id="KAK0405488.1"/>
    </source>
</evidence>
<comment type="caution">
    <text evidence="2">The sequence shown here is derived from an EMBL/GenBank/DDBJ whole genome shotgun (WGS) entry which is preliminary data.</text>
</comment>
<feature type="transmembrane region" description="Helical" evidence="1">
    <location>
        <begin position="100"/>
        <end position="121"/>
    </location>
</feature>
<feature type="transmembrane region" description="Helical" evidence="1">
    <location>
        <begin position="258"/>
        <end position="280"/>
    </location>
</feature>